<dbReference type="STRING" id="1332080.ATN00_05365"/>
<gene>
    <name evidence="1" type="ORF">ATN00_05365</name>
</gene>
<sequence length="434" mass="49563">MIRFVNHASFVVESGGVSLLCDPWISGTVFHQGWSLIAEQDHAGLDEVDYIWFSHEHPDHFSISFLRSIPEHRRPQITILYQTMPDGRVASFCRQMGFAVKELTHAREEDLGGGIRIVCGKIPFYDSWLYIETPDYRILNTNDCILESPARLKLIQPHVDRCDILFTQFSYANWQDSRDNRKARQDLAQEKLRRIALQSEMFHPRFIVPFASFCYFSHVENEFMNADINMPVDVVNFVADHCDADPVLLIPDERWDGLTPKDNGPALEWWAKQYSQALSREKTMPGKSVPFMDLCLKADGAMRRVRQRNNYAIVTALQRLGITRRLEFHLTDSGQAVSFDWIGGLQLLGAPSLHAIEIHSESLAFIFDNDFGIDTVNVNARFEGSIRDKKRMIALFSVLELNNTGRCLKFSDGLKLVNPALVQQGLRTIGLSRA</sequence>
<evidence type="ECO:0008006" key="3">
    <source>
        <dbReference type="Google" id="ProtNLM"/>
    </source>
</evidence>
<dbReference type="KEGG" id="sbd:ATN00_05365"/>
<dbReference type="Gene3D" id="3.60.15.10">
    <property type="entry name" value="Ribonuclease Z/Hydroxyacylglutathione hydrolase-like"/>
    <property type="match status" value="1"/>
</dbReference>
<dbReference type="SUPFAM" id="SSF56281">
    <property type="entry name" value="Metallo-hydrolase/oxidoreductase"/>
    <property type="match status" value="1"/>
</dbReference>
<dbReference type="AlphaFoldDB" id="A0A0S3EWK4"/>
<accession>A0A0S3EWK4</accession>
<dbReference type="RefSeq" id="WP_062063004.1">
    <property type="nucleotide sequence ID" value="NZ_CP013264.1"/>
</dbReference>
<dbReference type="OrthoDB" id="9769355at2"/>
<reference evidence="1 2" key="1">
    <citation type="submission" date="2015-11" db="EMBL/GenBank/DDBJ databases">
        <title>A Two-component Flavoprotein Monooxygenase System MeaXY Responsible for para-Hydroxylation of 2-Methyl-6-ethylaniline and 2,6-Diethylaniline in Sphingobium baderi DE-13.</title>
        <authorList>
            <person name="Cheng M."/>
            <person name="Meng Q."/>
            <person name="Yang Y."/>
            <person name="Chu C."/>
            <person name="Yan X."/>
            <person name="He J."/>
            <person name="Li S."/>
        </authorList>
    </citation>
    <scope>NUCLEOTIDE SEQUENCE [LARGE SCALE GENOMIC DNA]</scope>
    <source>
        <strain evidence="1 2">DE-13</strain>
    </source>
</reference>
<organism evidence="1 2">
    <name type="scientific">Sphingobium baderi</name>
    <dbReference type="NCBI Taxonomy" id="1332080"/>
    <lineage>
        <taxon>Bacteria</taxon>
        <taxon>Pseudomonadati</taxon>
        <taxon>Pseudomonadota</taxon>
        <taxon>Alphaproteobacteria</taxon>
        <taxon>Sphingomonadales</taxon>
        <taxon>Sphingomonadaceae</taxon>
        <taxon>Sphingobium</taxon>
    </lineage>
</organism>
<dbReference type="InterPro" id="IPR036866">
    <property type="entry name" value="RibonucZ/Hydroxyglut_hydro"/>
</dbReference>
<dbReference type="Proteomes" id="UP000056968">
    <property type="component" value="Chromosome"/>
</dbReference>
<proteinExistence type="predicted"/>
<evidence type="ECO:0000313" key="1">
    <source>
        <dbReference type="EMBL" id="ALR19823.1"/>
    </source>
</evidence>
<dbReference type="EMBL" id="CP013264">
    <property type="protein sequence ID" value="ALR19823.1"/>
    <property type="molecule type" value="Genomic_DNA"/>
</dbReference>
<keyword evidence="2" id="KW-1185">Reference proteome</keyword>
<protein>
    <recommendedName>
        <fullName evidence="3">MBL fold metallo-hydrolase</fullName>
    </recommendedName>
</protein>
<evidence type="ECO:0000313" key="2">
    <source>
        <dbReference type="Proteomes" id="UP000056968"/>
    </source>
</evidence>
<dbReference type="Pfam" id="PF13483">
    <property type="entry name" value="Lactamase_B_3"/>
    <property type="match status" value="1"/>
</dbReference>
<name>A0A0S3EWK4_9SPHN</name>